<gene>
    <name evidence="2" type="ORF">LCGC14_2444140</name>
</gene>
<dbReference type="Gene3D" id="3.60.15.10">
    <property type="entry name" value="Ribonuclease Z/Hydroxyacylglutathione hydrolase-like"/>
    <property type="match status" value="1"/>
</dbReference>
<evidence type="ECO:0000259" key="1">
    <source>
        <dbReference type="SMART" id="SM00849"/>
    </source>
</evidence>
<feature type="domain" description="Metallo-beta-lactamase" evidence="1">
    <location>
        <begin position="7"/>
        <end position="199"/>
    </location>
</feature>
<dbReference type="SMART" id="SM00849">
    <property type="entry name" value="Lactamase_B"/>
    <property type="match status" value="1"/>
</dbReference>
<sequence length="262" mass="29983">MKLRWLLTAAFEILTENFKILIDPWILRPSTAEQQLKTKISDIKGADAIFLTHGHYDHSLDVPAIVKGTETKVYCSEQIKEVFLNDLGVNENNLIRIQPSSVIEFQPEFKVTVIRSQHIEFDSSTIKRLENAQLDNIMATPKFKLKDVGKYVVGDVFGYLFEFSNGKKLVHFGSGGYYDEELKKLPADIDIFLAPVAGREDVEEIVAKMASIFNPKMIIPHHYDDFVPPFSVYAYKNFEEEVGKLNPKIVVNKLDPETYFDF</sequence>
<proteinExistence type="predicted"/>
<reference evidence="2" key="1">
    <citation type="journal article" date="2015" name="Nature">
        <title>Complex archaea that bridge the gap between prokaryotes and eukaryotes.</title>
        <authorList>
            <person name="Spang A."/>
            <person name="Saw J.H."/>
            <person name="Jorgensen S.L."/>
            <person name="Zaremba-Niedzwiedzka K."/>
            <person name="Martijn J."/>
            <person name="Lind A.E."/>
            <person name="van Eijk R."/>
            <person name="Schleper C."/>
            <person name="Guy L."/>
            <person name="Ettema T.J."/>
        </authorList>
    </citation>
    <scope>NUCLEOTIDE SEQUENCE</scope>
</reference>
<dbReference type="InterPro" id="IPR036866">
    <property type="entry name" value="RibonucZ/Hydroxyglut_hydro"/>
</dbReference>
<name>A0A0F9BI76_9ZZZZ</name>
<protein>
    <recommendedName>
        <fullName evidence="1">Metallo-beta-lactamase domain-containing protein</fullName>
    </recommendedName>
</protein>
<comment type="caution">
    <text evidence="2">The sequence shown here is derived from an EMBL/GenBank/DDBJ whole genome shotgun (WGS) entry which is preliminary data.</text>
</comment>
<evidence type="ECO:0000313" key="2">
    <source>
        <dbReference type="EMBL" id="KKL21569.1"/>
    </source>
</evidence>
<dbReference type="Pfam" id="PF12706">
    <property type="entry name" value="Lactamase_B_2"/>
    <property type="match status" value="1"/>
</dbReference>
<dbReference type="InterPro" id="IPR050114">
    <property type="entry name" value="UPF0173_UPF0282_UlaG_hydrolase"/>
</dbReference>
<organism evidence="2">
    <name type="scientific">marine sediment metagenome</name>
    <dbReference type="NCBI Taxonomy" id="412755"/>
    <lineage>
        <taxon>unclassified sequences</taxon>
        <taxon>metagenomes</taxon>
        <taxon>ecological metagenomes</taxon>
    </lineage>
</organism>
<dbReference type="PANTHER" id="PTHR43546:SF3">
    <property type="entry name" value="UPF0173 METAL-DEPENDENT HYDROLASE MJ1163"/>
    <property type="match status" value="1"/>
</dbReference>
<dbReference type="SUPFAM" id="SSF56281">
    <property type="entry name" value="Metallo-hydrolase/oxidoreductase"/>
    <property type="match status" value="1"/>
</dbReference>
<dbReference type="CDD" id="cd06262">
    <property type="entry name" value="metallo-hydrolase-like_MBL-fold"/>
    <property type="match status" value="1"/>
</dbReference>
<dbReference type="PANTHER" id="PTHR43546">
    <property type="entry name" value="UPF0173 METAL-DEPENDENT HYDROLASE MJ1163-RELATED"/>
    <property type="match status" value="1"/>
</dbReference>
<dbReference type="AlphaFoldDB" id="A0A0F9BI76"/>
<dbReference type="InterPro" id="IPR001279">
    <property type="entry name" value="Metallo-B-lactamas"/>
</dbReference>
<accession>A0A0F9BI76</accession>
<dbReference type="EMBL" id="LAZR01037681">
    <property type="protein sequence ID" value="KKL21569.1"/>
    <property type="molecule type" value="Genomic_DNA"/>
</dbReference>